<dbReference type="GO" id="GO:0016567">
    <property type="term" value="P:protein ubiquitination"/>
    <property type="evidence" value="ECO:0007669"/>
    <property type="project" value="TreeGrafter"/>
</dbReference>
<accession>A0A7N0U286</accession>
<keyword evidence="8" id="KW-1185">Reference proteome</keyword>
<evidence type="ECO:0000256" key="5">
    <source>
        <dbReference type="SAM" id="SignalP"/>
    </source>
</evidence>
<keyword evidence="5" id="KW-0732">Signal</keyword>
<keyword evidence="3" id="KW-0862">Zinc</keyword>
<dbReference type="Gene3D" id="3.30.40.10">
    <property type="entry name" value="Zinc/RING finger domain, C3HC4 (zinc finger)"/>
    <property type="match status" value="1"/>
</dbReference>
<dbReference type="SMART" id="SM00184">
    <property type="entry name" value="RING"/>
    <property type="match status" value="1"/>
</dbReference>
<feature type="domain" description="RING-type" evidence="6">
    <location>
        <begin position="99"/>
        <end position="142"/>
    </location>
</feature>
<dbReference type="AlphaFoldDB" id="A0A7N0U286"/>
<dbReference type="GO" id="GO:0061630">
    <property type="term" value="F:ubiquitin protein ligase activity"/>
    <property type="evidence" value="ECO:0007669"/>
    <property type="project" value="TreeGrafter"/>
</dbReference>
<dbReference type="EnsemblPlants" id="Kaladp0050s0174.1.v1.1">
    <property type="protein sequence ID" value="Kaladp0050s0174.1.v1.1.CDS.1"/>
    <property type="gene ID" value="Kaladp0050s0174.v1.1"/>
</dbReference>
<dbReference type="InterPro" id="IPR001841">
    <property type="entry name" value="Znf_RING"/>
</dbReference>
<evidence type="ECO:0000259" key="6">
    <source>
        <dbReference type="PROSITE" id="PS50089"/>
    </source>
</evidence>
<protein>
    <recommendedName>
        <fullName evidence="6">RING-type domain-containing protein</fullName>
    </recommendedName>
</protein>
<reference evidence="7" key="1">
    <citation type="submission" date="2021-01" db="UniProtKB">
        <authorList>
            <consortium name="EnsemblPlants"/>
        </authorList>
    </citation>
    <scope>IDENTIFICATION</scope>
</reference>
<feature type="chain" id="PRO_5029490798" description="RING-type domain-containing protein" evidence="5">
    <location>
        <begin position="33"/>
        <end position="177"/>
    </location>
</feature>
<dbReference type="PANTHER" id="PTHR45969">
    <property type="entry name" value="RING ZINC FINGER PROTEIN-RELATED"/>
    <property type="match status" value="1"/>
</dbReference>
<evidence type="ECO:0000313" key="7">
    <source>
        <dbReference type="EnsemblPlants" id="Kaladp0050s0174.1.v1.1.CDS.1"/>
    </source>
</evidence>
<feature type="signal peptide" evidence="5">
    <location>
        <begin position="1"/>
        <end position="32"/>
    </location>
</feature>
<evidence type="ECO:0000256" key="4">
    <source>
        <dbReference type="PROSITE-ProRule" id="PRU00175"/>
    </source>
</evidence>
<keyword evidence="1" id="KW-0479">Metal-binding</keyword>
<name>A0A7N0U286_KALFE</name>
<dbReference type="InterPro" id="IPR013083">
    <property type="entry name" value="Znf_RING/FYVE/PHD"/>
</dbReference>
<dbReference type="GO" id="GO:0008270">
    <property type="term" value="F:zinc ion binding"/>
    <property type="evidence" value="ECO:0007669"/>
    <property type="project" value="UniProtKB-KW"/>
</dbReference>
<sequence length="177" mass="20048">MGFPVGYTELFLPKLFLHTLSLLGLLRRLVSSIFALCGLSDFLEPDIVWHHHHHPNNNNNNAPPPAAQPRSVSAALLRELLPVVRFADLPDAPSLPDACAVCLYEFEPECEIRRLANCRHVFHRGCLDRWMDCDQRTCPLCRTAFVPDEMQDDFNERFWAASGIPDLYGEYASITGL</sequence>
<evidence type="ECO:0000256" key="1">
    <source>
        <dbReference type="ARBA" id="ARBA00022723"/>
    </source>
</evidence>
<keyword evidence="2 4" id="KW-0863">Zinc-finger</keyword>
<dbReference type="Pfam" id="PF13639">
    <property type="entry name" value="zf-RING_2"/>
    <property type="match status" value="1"/>
</dbReference>
<evidence type="ECO:0000313" key="8">
    <source>
        <dbReference type="Proteomes" id="UP000594263"/>
    </source>
</evidence>
<organism evidence="7 8">
    <name type="scientific">Kalanchoe fedtschenkoi</name>
    <name type="common">Lavender scallops</name>
    <name type="synonym">South American air plant</name>
    <dbReference type="NCBI Taxonomy" id="63787"/>
    <lineage>
        <taxon>Eukaryota</taxon>
        <taxon>Viridiplantae</taxon>
        <taxon>Streptophyta</taxon>
        <taxon>Embryophyta</taxon>
        <taxon>Tracheophyta</taxon>
        <taxon>Spermatophyta</taxon>
        <taxon>Magnoliopsida</taxon>
        <taxon>eudicotyledons</taxon>
        <taxon>Gunneridae</taxon>
        <taxon>Pentapetalae</taxon>
        <taxon>Saxifragales</taxon>
        <taxon>Crassulaceae</taxon>
        <taxon>Kalanchoe</taxon>
    </lineage>
</organism>
<dbReference type="Gramene" id="Kaladp0050s0174.1.v1.1">
    <property type="protein sequence ID" value="Kaladp0050s0174.1.v1.1.CDS.1"/>
    <property type="gene ID" value="Kaladp0050s0174.v1.1"/>
</dbReference>
<dbReference type="PROSITE" id="PS50089">
    <property type="entry name" value="ZF_RING_2"/>
    <property type="match status" value="1"/>
</dbReference>
<proteinExistence type="predicted"/>
<dbReference type="SUPFAM" id="SSF57850">
    <property type="entry name" value="RING/U-box"/>
    <property type="match status" value="1"/>
</dbReference>
<dbReference type="PANTHER" id="PTHR45969:SF33">
    <property type="entry name" value="RING ZINC FINGER PROTEIN-RELATED"/>
    <property type="match status" value="1"/>
</dbReference>
<evidence type="ECO:0000256" key="3">
    <source>
        <dbReference type="ARBA" id="ARBA00022833"/>
    </source>
</evidence>
<dbReference type="Proteomes" id="UP000594263">
    <property type="component" value="Unplaced"/>
</dbReference>
<dbReference type="OMA" id="SINERLW"/>
<evidence type="ECO:0000256" key="2">
    <source>
        <dbReference type="ARBA" id="ARBA00022771"/>
    </source>
</evidence>